<evidence type="ECO:0000313" key="2">
    <source>
        <dbReference type="EMBL" id="KIY94646.1"/>
    </source>
</evidence>
<evidence type="ECO:0000313" key="3">
    <source>
        <dbReference type="Proteomes" id="UP000054498"/>
    </source>
</evidence>
<sequence length="194" mass="19273">MLAQRSFAPASRARSVSVVAKQQNVSVPQAAVTIAASFVLAASPAFAGVVLEQPQLKKVFQAESTPAAAPSAPKAKAAAAPAAPKEKKAAVAETSDGGITPQSIALPAALIFVGGGAFALTTLDSGFAEFMRTAAVKDSSEDGAGYETDLKALVGAKPKKAGTSKTGTAKVKKAASTKGKSAAASPLSSLFGDK</sequence>
<evidence type="ECO:0000256" key="1">
    <source>
        <dbReference type="SAM" id="MobiDB-lite"/>
    </source>
</evidence>
<accession>A0A0D2LZ45</accession>
<feature type="compositionally biased region" description="Low complexity" evidence="1">
    <location>
        <begin position="176"/>
        <end position="185"/>
    </location>
</feature>
<dbReference type="OrthoDB" id="535864at2759"/>
<keyword evidence="3" id="KW-1185">Reference proteome</keyword>
<protein>
    <submittedName>
        <fullName evidence="2">Uncharacterized protein</fullName>
    </submittedName>
</protein>
<dbReference type="Proteomes" id="UP000054498">
    <property type="component" value="Unassembled WGS sequence"/>
</dbReference>
<reference evidence="2 3" key="1">
    <citation type="journal article" date="2013" name="BMC Genomics">
        <title>Reconstruction of the lipid metabolism for the microalga Monoraphidium neglectum from its genome sequence reveals characteristics suitable for biofuel production.</title>
        <authorList>
            <person name="Bogen C."/>
            <person name="Al-Dilaimi A."/>
            <person name="Albersmeier A."/>
            <person name="Wichmann J."/>
            <person name="Grundmann M."/>
            <person name="Rupp O."/>
            <person name="Lauersen K.J."/>
            <person name="Blifernez-Klassen O."/>
            <person name="Kalinowski J."/>
            <person name="Goesmann A."/>
            <person name="Mussgnug J.H."/>
            <person name="Kruse O."/>
        </authorList>
    </citation>
    <scope>NUCLEOTIDE SEQUENCE [LARGE SCALE GENOMIC DNA]</scope>
    <source>
        <strain evidence="2 3">SAG 48.87</strain>
    </source>
</reference>
<gene>
    <name evidence="2" type="ORF">MNEG_13316</name>
</gene>
<dbReference type="GeneID" id="25730766"/>
<feature type="region of interest" description="Disordered" evidence="1">
    <location>
        <begin position="157"/>
        <end position="194"/>
    </location>
</feature>
<dbReference type="CDD" id="cd22950">
    <property type="entry name" value="petO"/>
    <property type="match status" value="1"/>
</dbReference>
<dbReference type="AlphaFoldDB" id="A0A0D2LZ45"/>
<proteinExistence type="predicted"/>
<dbReference type="KEGG" id="mng:MNEG_13316"/>
<name>A0A0D2LZ45_9CHLO</name>
<dbReference type="RefSeq" id="XP_013893666.1">
    <property type="nucleotide sequence ID" value="XM_014038212.1"/>
</dbReference>
<dbReference type="EMBL" id="KK103970">
    <property type="protein sequence ID" value="KIY94646.1"/>
    <property type="molecule type" value="Genomic_DNA"/>
</dbReference>
<organism evidence="2 3">
    <name type="scientific">Monoraphidium neglectum</name>
    <dbReference type="NCBI Taxonomy" id="145388"/>
    <lineage>
        <taxon>Eukaryota</taxon>
        <taxon>Viridiplantae</taxon>
        <taxon>Chlorophyta</taxon>
        <taxon>core chlorophytes</taxon>
        <taxon>Chlorophyceae</taxon>
        <taxon>CS clade</taxon>
        <taxon>Sphaeropleales</taxon>
        <taxon>Selenastraceae</taxon>
        <taxon>Monoraphidium</taxon>
    </lineage>
</organism>